<protein>
    <recommendedName>
        <fullName evidence="3">PIN domain-containing protein</fullName>
    </recommendedName>
</protein>
<evidence type="ECO:0000313" key="1">
    <source>
        <dbReference type="EMBL" id="MBB6678104.1"/>
    </source>
</evidence>
<dbReference type="AlphaFoldDB" id="A0A841T9X1"/>
<accession>A0A841T9X1</accession>
<dbReference type="RefSeq" id="WP_185179379.1">
    <property type="nucleotide sequence ID" value="NZ_CBCSEP010000033.1"/>
</dbReference>
<keyword evidence="2" id="KW-1185">Reference proteome</keyword>
<gene>
    <name evidence="1" type="ORF">H4Q31_12420</name>
</gene>
<comment type="caution">
    <text evidence="1">The sequence shown here is derived from an EMBL/GenBank/DDBJ whole genome shotgun (WGS) entry which is preliminary data.</text>
</comment>
<sequence length="172" mass="19092">MSVKKILIIDTSILCCWINVPGKEDCGSENDRWDSERASKKINDEVQRGATLVLPLATIIETGNHIAQSTGDRYATALRLIDIIKKAIQNETPWAAFSDQSVLWDEGEVSRLTEEWPTLAAQGISIGDATIKSVADYYAKIQSYQVEILTGDAGLKSYEPIQLMPPPRRRKG</sequence>
<evidence type="ECO:0000313" key="2">
    <source>
        <dbReference type="Proteomes" id="UP000574133"/>
    </source>
</evidence>
<proteinExistence type="predicted"/>
<dbReference type="Proteomes" id="UP000574133">
    <property type="component" value="Unassembled WGS sequence"/>
</dbReference>
<name>A0A841T9X1_9BACL</name>
<dbReference type="EMBL" id="JACJVN010000049">
    <property type="protein sequence ID" value="MBB6678104.1"/>
    <property type="molecule type" value="Genomic_DNA"/>
</dbReference>
<reference evidence="1 2" key="1">
    <citation type="submission" date="2020-08" db="EMBL/GenBank/DDBJ databases">
        <title>Cohnella phylogeny.</title>
        <authorList>
            <person name="Dunlap C."/>
        </authorList>
    </citation>
    <scope>NUCLEOTIDE SEQUENCE [LARGE SCALE GENOMIC DNA]</scope>
    <source>
        <strain evidence="1 2">DSM 103658</strain>
    </source>
</reference>
<organism evidence="1 2">
    <name type="scientific">Cohnella lubricantis</name>
    <dbReference type="NCBI Taxonomy" id="2163172"/>
    <lineage>
        <taxon>Bacteria</taxon>
        <taxon>Bacillati</taxon>
        <taxon>Bacillota</taxon>
        <taxon>Bacilli</taxon>
        <taxon>Bacillales</taxon>
        <taxon>Paenibacillaceae</taxon>
        <taxon>Cohnella</taxon>
    </lineage>
</organism>
<evidence type="ECO:0008006" key="3">
    <source>
        <dbReference type="Google" id="ProtNLM"/>
    </source>
</evidence>